<evidence type="ECO:0000256" key="1">
    <source>
        <dbReference type="ARBA" id="ARBA00006328"/>
    </source>
</evidence>
<name>A0AAN9YGY7_9PEZI</name>
<dbReference type="Pfam" id="PF05368">
    <property type="entry name" value="NmrA"/>
    <property type="match status" value="1"/>
</dbReference>
<dbReference type="GO" id="GO:0005634">
    <property type="term" value="C:nucleus"/>
    <property type="evidence" value="ECO:0007669"/>
    <property type="project" value="TreeGrafter"/>
</dbReference>
<reference evidence="4 5" key="1">
    <citation type="journal article" date="2023" name="PLoS ONE">
        <title>Cytospora paraplurivora sp. nov. isolated from orchards with fruit tree decline syndrome in Ontario, Canada.</title>
        <authorList>
            <person name="Ilyukhin E."/>
            <person name="Nguyen H.D.T."/>
            <person name="Castle A.J."/>
            <person name="Ellouze W."/>
        </authorList>
    </citation>
    <scope>NUCLEOTIDE SEQUENCE [LARGE SCALE GENOMIC DNA]</scope>
    <source>
        <strain evidence="4 5">FDS-564</strain>
    </source>
</reference>
<feature type="domain" description="NmrA-like" evidence="3">
    <location>
        <begin position="2"/>
        <end position="250"/>
    </location>
</feature>
<proteinExistence type="inferred from homology"/>
<comment type="similarity">
    <text evidence="1">Belongs to the NmrA-type oxidoreductase family.</text>
</comment>
<dbReference type="Proteomes" id="UP001320245">
    <property type="component" value="Unassembled WGS sequence"/>
</dbReference>
<dbReference type="EMBL" id="JAJSPL020000013">
    <property type="protein sequence ID" value="KAK7743601.1"/>
    <property type="molecule type" value="Genomic_DNA"/>
</dbReference>
<dbReference type="InterPro" id="IPR008030">
    <property type="entry name" value="NmrA-like"/>
</dbReference>
<dbReference type="SUPFAM" id="SSF51735">
    <property type="entry name" value="NAD(P)-binding Rossmann-fold domains"/>
    <property type="match status" value="1"/>
</dbReference>
<protein>
    <recommendedName>
        <fullName evidence="3">NmrA-like domain-containing protein</fullName>
    </recommendedName>
</protein>
<dbReference type="CDD" id="cd05251">
    <property type="entry name" value="NmrA_like_SDR_a"/>
    <property type="match status" value="1"/>
</dbReference>
<evidence type="ECO:0000313" key="5">
    <source>
        <dbReference type="Proteomes" id="UP001320245"/>
    </source>
</evidence>
<dbReference type="Gene3D" id="3.40.50.720">
    <property type="entry name" value="NAD(P)-binding Rossmann-like Domain"/>
    <property type="match status" value="1"/>
</dbReference>
<comment type="caution">
    <text evidence="4">The sequence shown here is derived from an EMBL/GenBank/DDBJ whole genome shotgun (WGS) entry which is preliminary data.</text>
</comment>
<gene>
    <name evidence="4" type="ORF">SLS53_004136</name>
</gene>
<dbReference type="Gene3D" id="3.90.25.10">
    <property type="entry name" value="UDP-galactose 4-epimerase, domain 1"/>
    <property type="match status" value="1"/>
</dbReference>
<sequence>MISADVNDKASLVQAMKGASAVFAVTNYWEKMDMKLEIQQGKNLADAAKEAGVKHFVWSSLLNVNKLTDGKLPNVYHFDSKAIVEDYIRELGIPATFFLPGFYMSNIPGNMMRQLPPDNAWTLALPVPETAPFPLIAEEDFGKWVKAIVLKRDEPGVLGRRVYAASAYVTAREIVETFKRAFPEAGRTARFLSVPHDQYLKTLTGFGLPQFAADELLENMRLMDEGGYFGGEELTHDILEDKLTTWEEFIRKSPVFKGLN</sequence>
<keyword evidence="2" id="KW-0521">NADP</keyword>
<dbReference type="AlphaFoldDB" id="A0AAN9YGY7"/>
<evidence type="ECO:0000256" key="2">
    <source>
        <dbReference type="ARBA" id="ARBA00022857"/>
    </source>
</evidence>
<keyword evidence="5" id="KW-1185">Reference proteome</keyword>
<dbReference type="InterPro" id="IPR036291">
    <property type="entry name" value="NAD(P)-bd_dom_sf"/>
</dbReference>
<dbReference type="PANTHER" id="PTHR42748:SF31">
    <property type="entry name" value="NMRA-LIKE DOMAIN-CONTAINING PROTEIN-RELATED"/>
    <property type="match status" value="1"/>
</dbReference>
<organism evidence="4 5">
    <name type="scientific">Cytospora paraplurivora</name>
    <dbReference type="NCBI Taxonomy" id="2898453"/>
    <lineage>
        <taxon>Eukaryota</taxon>
        <taxon>Fungi</taxon>
        <taxon>Dikarya</taxon>
        <taxon>Ascomycota</taxon>
        <taxon>Pezizomycotina</taxon>
        <taxon>Sordariomycetes</taxon>
        <taxon>Sordariomycetidae</taxon>
        <taxon>Diaporthales</taxon>
        <taxon>Cytosporaceae</taxon>
        <taxon>Cytospora</taxon>
    </lineage>
</organism>
<dbReference type="InterPro" id="IPR051164">
    <property type="entry name" value="NmrA-like_oxidored"/>
</dbReference>
<dbReference type="PANTHER" id="PTHR42748">
    <property type="entry name" value="NITROGEN METABOLITE REPRESSION PROTEIN NMRA FAMILY MEMBER"/>
    <property type="match status" value="1"/>
</dbReference>
<evidence type="ECO:0000259" key="3">
    <source>
        <dbReference type="Pfam" id="PF05368"/>
    </source>
</evidence>
<accession>A0AAN9YGY7</accession>
<evidence type="ECO:0000313" key="4">
    <source>
        <dbReference type="EMBL" id="KAK7743601.1"/>
    </source>
</evidence>